<comment type="caution">
    <text evidence="4">The sequence shown here is derived from an EMBL/GenBank/DDBJ whole genome shotgun (WGS) entry which is preliminary data.</text>
</comment>
<dbReference type="SUPFAM" id="SSF56214">
    <property type="entry name" value="4'-phosphopantetheinyl transferase"/>
    <property type="match status" value="2"/>
</dbReference>
<keyword evidence="2 4" id="KW-0808">Transferase</keyword>
<evidence type="ECO:0000313" key="4">
    <source>
        <dbReference type="EMBL" id="ETY74415.1"/>
    </source>
</evidence>
<dbReference type="GO" id="GO:0019878">
    <property type="term" value="P:lysine biosynthetic process via aminoadipic acid"/>
    <property type="evidence" value="ECO:0007669"/>
    <property type="project" value="TreeGrafter"/>
</dbReference>
<dbReference type="InterPro" id="IPR008278">
    <property type="entry name" value="4-PPantetheinyl_Trfase_dom"/>
</dbReference>
<accession>W6TCH8</accession>
<dbReference type="Pfam" id="PF01648">
    <property type="entry name" value="ACPS"/>
    <property type="match status" value="1"/>
</dbReference>
<dbReference type="GO" id="GO:0005829">
    <property type="term" value="C:cytosol"/>
    <property type="evidence" value="ECO:0007669"/>
    <property type="project" value="TreeGrafter"/>
</dbReference>
<proteinExistence type="inferred from homology"/>
<dbReference type="AlphaFoldDB" id="W6TCH8"/>
<dbReference type="InterPro" id="IPR050559">
    <property type="entry name" value="P-Pant_transferase_sf"/>
</dbReference>
<dbReference type="EMBL" id="AWWK01000033">
    <property type="protein sequence ID" value="ETY74415.1"/>
    <property type="molecule type" value="Genomic_DNA"/>
</dbReference>
<dbReference type="GO" id="GO:0000287">
    <property type="term" value="F:magnesium ion binding"/>
    <property type="evidence" value="ECO:0007669"/>
    <property type="project" value="InterPro"/>
</dbReference>
<organism evidence="4 5">
    <name type="scientific">Lactiplantibacillus fabifermentans T30PCM01</name>
    <dbReference type="NCBI Taxonomy" id="1400520"/>
    <lineage>
        <taxon>Bacteria</taxon>
        <taxon>Bacillati</taxon>
        <taxon>Bacillota</taxon>
        <taxon>Bacilli</taxon>
        <taxon>Lactobacillales</taxon>
        <taxon>Lactobacillaceae</taxon>
        <taxon>Lactiplantibacillus</taxon>
    </lineage>
</organism>
<dbReference type="HOGENOM" id="CLU_1459579_0_0_9"/>
<evidence type="ECO:0000313" key="5">
    <source>
        <dbReference type="Proteomes" id="UP000019247"/>
    </source>
</evidence>
<dbReference type="Proteomes" id="UP000019247">
    <property type="component" value="Unassembled WGS sequence"/>
</dbReference>
<gene>
    <name evidence="4" type="ORF">LFAB_07280</name>
</gene>
<name>W6TCH8_9LACO</name>
<dbReference type="STRING" id="1400520.LFAB_07280"/>
<dbReference type="GO" id="GO:0008897">
    <property type="term" value="F:holo-[acyl-carrier-protein] synthase activity"/>
    <property type="evidence" value="ECO:0007669"/>
    <property type="project" value="InterPro"/>
</dbReference>
<dbReference type="InterPro" id="IPR037143">
    <property type="entry name" value="4-PPantetheinyl_Trfase_dom_sf"/>
</dbReference>
<feature type="domain" description="4'-phosphopantetheinyl transferase" evidence="3">
    <location>
        <begin position="80"/>
        <end position="152"/>
    </location>
</feature>
<evidence type="ECO:0000256" key="1">
    <source>
        <dbReference type="ARBA" id="ARBA00010990"/>
    </source>
</evidence>
<dbReference type="PATRIC" id="fig|1400520.3.peg.1425"/>
<evidence type="ECO:0000259" key="3">
    <source>
        <dbReference type="Pfam" id="PF01648"/>
    </source>
</evidence>
<reference evidence="4 5" key="1">
    <citation type="journal article" date="2014" name="Genome Announc.">
        <title>Genome Sequence of Lactobacillus fabifermentans Strain T30PCM01, Isolated from Fermenting Grape Marc.</title>
        <authorList>
            <person name="Treu L."/>
            <person name="Vendramin V."/>
            <person name="Bovo B."/>
            <person name="Giacomini A."/>
            <person name="Corich V."/>
            <person name="Campanaro S."/>
        </authorList>
    </citation>
    <scope>NUCLEOTIDE SEQUENCE [LARGE SCALE GENOMIC DNA]</scope>
    <source>
        <strain evidence="4 5">T30PCM01</strain>
    </source>
</reference>
<evidence type="ECO:0000256" key="2">
    <source>
        <dbReference type="ARBA" id="ARBA00022679"/>
    </source>
</evidence>
<dbReference type="PANTHER" id="PTHR12215">
    <property type="entry name" value="PHOSPHOPANTETHEINE TRANSFERASE"/>
    <property type="match status" value="1"/>
</dbReference>
<dbReference type="RefSeq" id="WP_024624207.1">
    <property type="nucleotide sequence ID" value="NZ_KK036486.1"/>
</dbReference>
<dbReference type="PANTHER" id="PTHR12215:SF10">
    <property type="entry name" value="L-AMINOADIPATE-SEMIALDEHYDE DEHYDROGENASE-PHOSPHOPANTETHEINYL TRANSFERASE"/>
    <property type="match status" value="1"/>
</dbReference>
<dbReference type="OrthoDB" id="9808281at2"/>
<comment type="similarity">
    <text evidence="1">Belongs to the P-Pant transferase superfamily. Gsp/Sfp/HetI/AcpT family.</text>
</comment>
<sequence length="185" mass="20659">MIPTWPPSVQVKYQWLPWSEDRQVQQLRQHQVGRNLLSKLVPTPLAYHALGQPYLPAQPQAGVSITHSRSLVYVAVAPGAIGIDVEAVRPRDFSKLQHAFTPTEWDFLQALAPSLQLTWAWRLWTAKEAVLKLVGCGLTRRPQQVAVNVPTSLTAHFQHHDYQLHVLPTPPGYCGTLALPITVTA</sequence>
<protein>
    <submittedName>
        <fullName evidence="4">Phosphopantetheinyl transferase</fullName>
    </submittedName>
</protein>
<dbReference type="Gene3D" id="3.90.470.20">
    <property type="entry name" value="4'-phosphopantetheinyl transferase domain"/>
    <property type="match status" value="1"/>
</dbReference>
<dbReference type="eggNOG" id="COG2091">
    <property type="taxonomic scope" value="Bacteria"/>
</dbReference>